<proteinExistence type="predicted"/>
<evidence type="ECO:0000313" key="2">
    <source>
        <dbReference type="Proteomes" id="UP000185911"/>
    </source>
</evidence>
<protein>
    <submittedName>
        <fullName evidence="1">Uncharacterized protein</fullName>
    </submittedName>
</protein>
<sequence length="40" mass="4410">MAAGINNPKKRIKKHGSSLLKRDAVMPLGIDPRLFIVPVK</sequence>
<comment type="caution">
    <text evidence="1">The sequence shown here is derived from an EMBL/GenBank/DDBJ whole genome shotgun (WGS) entry which is preliminary data.</text>
</comment>
<keyword evidence="2" id="KW-1185">Reference proteome</keyword>
<dbReference type="Proteomes" id="UP000185911">
    <property type="component" value="Unassembled WGS sequence"/>
</dbReference>
<organism evidence="1 2">
    <name type="scientific">Rhodoferax antarcticus ANT.BR</name>
    <dbReference type="NCBI Taxonomy" id="1111071"/>
    <lineage>
        <taxon>Bacteria</taxon>
        <taxon>Pseudomonadati</taxon>
        <taxon>Pseudomonadota</taxon>
        <taxon>Betaproteobacteria</taxon>
        <taxon>Burkholderiales</taxon>
        <taxon>Comamonadaceae</taxon>
        <taxon>Rhodoferax</taxon>
    </lineage>
</organism>
<dbReference type="RefSeq" id="WP_264568133.1">
    <property type="nucleotide sequence ID" value="NZ_MSYM01000001.1"/>
</dbReference>
<dbReference type="EMBL" id="MSYM01000001">
    <property type="protein sequence ID" value="OLP08638.1"/>
    <property type="molecule type" value="Genomic_DNA"/>
</dbReference>
<dbReference type="AlphaFoldDB" id="A0A1Q8YKR4"/>
<reference evidence="1 2" key="1">
    <citation type="submission" date="2017-01" db="EMBL/GenBank/DDBJ databases">
        <title>Genome sequence of Rhodoferax antarcticus ANT.BR, a psychrophilic purple nonsulfur bacterium from an Antarctic microbial mat.</title>
        <authorList>
            <person name="Baker J."/>
            <person name="Riester C."/>
            <person name="Skinner B."/>
            <person name="Newell A."/>
            <person name="Swingley W."/>
            <person name="Madigan M."/>
            <person name="Jung D."/>
            <person name="Asao M."/>
            <person name="Chen M."/>
            <person name="Loughlin P."/>
            <person name="Pan H."/>
            <person name="Lin S."/>
            <person name="Li N."/>
            <person name="Shaw J."/>
            <person name="Prado M."/>
            <person name="Sherman C."/>
            <person name="Li X."/>
            <person name="Tang J."/>
            <person name="Blankenship R."/>
            <person name="Zhao T."/>
            <person name="Touchman J."/>
            <person name="Sattley M."/>
        </authorList>
    </citation>
    <scope>NUCLEOTIDE SEQUENCE [LARGE SCALE GENOMIC DNA]</scope>
    <source>
        <strain evidence="1 2">ANT.BR</strain>
    </source>
</reference>
<evidence type="ECO:0000313" key="1">
    <source>
        <dbReference type="EMBL" id="OLP08638.1"/>
    </source>
</evidence>
<gene>
    <name evidence="1" type="ORF">BLL52_0246</name>
</gene>
<accession>A0A1Q8YKR4</accession>
<name>A0A1Q8YKR4_9BURK</name>